<comment type="caution">
    <text evidence="2">The sequence shown here is derived from an EMBL/GenBank/DDBJ whole genome shotgun (WGS) entry which is preliminary data.</text>
</comment>
<reference evidence="2 3" key="1">
    <citation type="submission" date="2018-06" db="EMBL/GenBank/DDBJ databases">
        <title>Comparative genomics of Brasilonema spp. strains.</title>
        <authorList>
            <person name="Alvarenga D.O."/>
            <person name="Fiore M.F."/>
            <person name="Varani A.M."/>
        </authorList>
    </citation>
    <scope>NUCLEOTIDE SEQUENCE [LARGE SCALE GENOMIC DNA]</scope>
    <source>
        <strain evidence="2 3">UFV-OR1</strain>
    </source>
</reference>
<dbReference type="InterPro" id="IPR011050">
    <property type="entry name" value="Pectin_lyase_fold/virulence"/>
</dbReference>
<dbReference type="Gene3D" id="2.160.20.10">
    <property type="entry name" value="Single-stranded right-handed beta-helix, Pectin lyase-like"/>
    <property type="match status" value="4"/>
</dbReference>
<name>A0ABX1MFS1_9CYAN</name>
<dbReference type="RefSeq" id="WP_169268894.1">
    <property type="nucleotide sequence ID" value="NZ_QMEC01000269.1"/>
</dbReference>
<dbReference type="Proteomes" id="UP000762253">
    <property type="component" value="Unassembled WGS sequence"/>
</dbReference>
<protein>
    <recommendedName>
        <fullName evidence="1">Filamentous haemagglutinin FhaB/tRNA nuclease CdiA-like TPS domain-containing protein</fullName>
    </recommendedName>
</protein>
<feature type="non-terminal residue" evidence="2">
    <location>
        <position position="1"/>
    </location>
</feature>
<dbReference type="EMBL" id="QMEC01000269">
    <property type="protein sequence ID" value="NMF67353.1"/>
    <property type="molecule type" value="Genomic_DNA"/>
</dbReference>
<keyword evidence="3" id="KW-1185">Reference proteome</keyword>
<dbReference type="SUPFAM" id="SSF51126">
    <property type="entry name" value="Pectin lyase-like"/>
    <property type="match status" value="6"/>
</dbReference>
<dbReference type="InterPro" id="IPR008638">
    <property type="entry name" value="FhaB/CdiA-like_TPS"/>
</dbReference>
<feature type="domain" description="Filamentous haemagglutinin FhaB/tRNA nuclease CdiA-like TPS" evidence="1">
    <location>
        <begin position="1"/>
        <end position="155"/>
    </location>
</feature>
<proteinExistence type="predicted"/>
<gene>
    <name evidence="2" type="ORF">DP115_33325</name>
</gene>
<accession>A0ABX1MFS1</accession>
<organism evidence="2 3">
    <name type="scientific">Brasilonema octagenarum UFV-OR1</name>
    <dbReference type="NCBI Taxonomy" id="417115"/>
    <lineage>
        <taxon>Bacteria</taxon>
        <taxon>Bacillati</taxon>
        <taxon>Cyanobacteriota</taxon>
        <taxon>Cyanophyceae</taxon>
        <taxon>Nostocales</taxon>
        <taxon>Scytonemataceae</taxon>
        <taxon>Brasilonema</taxon>
        <taxon>Octagenarum group</taxon>
    </lineage>
</organism>
<dbReference type="InterPro" id="IPR012334">
    <property type="entry name" value="Pectin_lyas_fold"/>
</dbReference>
<evidence type="ECO:0000259" key="1">
    <source>
        <dbReference type="Pfam" id="PF05860"/>
    </source>
</evidence>
<dbReference type="Pfam" id="PF05860">
    <property type="entry name" value="TPS"/>
    <property type="match status" value="1"/>
</dbReference>
<sequence length="1067" mass="106943">KANLFLLNPAGIIFGPNASLQIGGSFLGSTANSLLFKDGFEFSATNPQAAPLLTINVPIGLGFRNNPQNITSQSAGLEVPQGNYLALVGGNVSLNGGILFAPAGRVELGGLSAAGTVGLNGDGSLSFPVGVQRADVSLTNRVIAYVSAGGGGNIAVNARNLELSGGSLLFAGIQTGLGTPGAQAGDIKIDAKDTVSLDGSGVANFVQEGGLGNAGNIQITTQNLTLKNRAVLSTGTSGTGNGGILTINAKGSISLDNSPIRSSVESTGVGNAGDINITTGSLDLKNGSQIIGGTFGTGNGGIVKINASDTISVDGRNSGGAYSAIGSRVEPSAKKGDAGSVQITTKDLTLGNGNFVSAKTFSLGNAGSVEINAKGSVLVDGGEITSTVEEKGVGNAGGVQLTTTNLTLKNGAVVSTNTLGEGSAGNVFIKASNASLEGNFSLGGNNTRISAVVREDATKAISPGNISIITDKLSLTNGAQVVASTAGQGNAGNIVITAGEISFAGIATDGEDNYPSGVFSTVRDTGRGNGGEIRISADKLSLTDGARLSASTSGQGNAGKVKLEIRNGVTIAGVNDGTSSGIFNNVNTGGVGNAGGVEITTDNFSLTNGARLSTSTSGQGNGGNITINARDTVSLAGDGTSIITDVNPVDAEQIKRNGGNISITTDKLSLTNGAQLSASTGGLGDAGNVIVSAREVSFAGISSDGEDNYPSGIFSRVEDTGIGNGGEIRISADKLSLTDGALLSTSTFGQGNAGKVKLDIRNGITITGVNDGTRSGIFSNVNTGAVGNAGGIDINARSLSLTNGGRISTTNTNTGTGAAGNINITTAKDIRLDNQALITANTNGGEGNITLNSGDLILRRKSSITTNATGTATGGNITINTGNLVALENSKITANAEQGYGGNIFITTTGGRFLSPDSVISATSEAGPQFNGIVQFNTQLTDPTRGLFELSEAVIDPAQQVAQNPCSKGFGSSFTITGRGGLPTDPQKVLSSDNVRVDLIQPVTRTVNSTSTTYKQPSQKPPLKKIVPVQGWIYNEKGEVVLVGYDPTKVGVQREQPAPNSSCAAVK</sequence>
<evidence type="ECO:0000313" key="2">
    <source>
        <dbReference type="EMBL" id="NMF67353.1"/>
    </source>
</evidence>
<evidence type="ECO:0000313" key="3">
    <source>
        <dbReference type="Proteomes" id="UP000762253"/>
    </source>
</evidence>